<keyword evidence="3" id="KW-0805">Transcription regulation</keyword>
<organism evidence="8">
    <name type="scientific">Ceratitis capitata</name>
    <name type="common">Mediterranean fruit fly</name>
    <name type="synonym">Tephritis capitata</name>
    <dbReference type="NCBI Taxonomy" id="7213"/>
    <lineage>
        <taxon>Eukaryota</taxon>
        <taxon>Metazoa</taxon>
        <taxon>Ecdysozoa</taxon>
        <taxon>Arthropoda</taxon>
        <taxon>Hexapoda</taxon>
        <taxon>Insecta</taxon>
        <taxon>Pterygota</taxon>
        <taxon>Neoptera</taxon>
        <taxon>Endopterygota</taxon>
        <taxon>Diptera</taxon>
        <taxon>Brachycera</taxon>
        <taxon>Muscomorpha</taxon>
        <taxon>Tephritoidea</taxon>
        <taxon>Tephritidae</taxon>
        <taxon>Ceratitis</taxon>
        <taxon>Ceratitis</taxon>
    </lineage>
</organism>
<sequence length="489" mass="55975">MDREKMNNQPPNVPESWNPSNDIQNREERPMMLNTWTQTTSTDLGVNENVSLNSNLEDSRERQLLQRIRELDEKVREQNRTIVAQADILSRQNQIIDSRNSGHQQVSAIIVNPQSLQRPRRLVSLTPTVMQTFNEPSSSTQESRQNITPFSIQDQTPRSARNLNSHPMSYTIIADGAYGQEPIEIQISEETNEMNLNCSADSERLEICLSEPKQIETRESNINCEPRHQVKQIDQPSEILETPSSTSRPFEAYNQPQCMPTQGLSPEELQPSTSKHCRPISRTSTTRSLSPEELQPSTSKHCRALLPKNAKDLNKIGKIKKEPKSPKNMIAKIEPIRREYTIMGPNRTLIEVSVFDQITWDNPSAATRRLMSALFSREILASHSLTGRPSPAFKDKPVKRKLDEKKIEDIIHIVSRKCGVTEKEVRSVITTKCADENKMWRLREGKNQLPSRKKVKRTTTHFVTAKNNNCKFICSNSMNCVKYLKILRL</sequence>
<dbReference type="GO" id="GO:0003677">
    <property type="term" value="F:DNA binding"/>
    <property type="evidence" value="ECO:0007669"/>
    <property type="project" value="InterPro"/>
</dbReference>
<evidence type="ECO:0000256" key="4">
    <source>
        <dbReference type="ARBA" id="ARBA00023163"/>
    </source>
</evidence>
<dbReference type="SMART" id="SM01025">
    <property type="entry name" value="BEN"/>
    <property type="match status" value="1"/>
</dbReference>
<feature type="compositionally biased region" description="Polar residues" evidence="6">
    <location>
        <begin position="281"/>
        <end position="299"/>
    </location>
</feature>
<reference evidence="8" key="1">
    <citation type="submission" date="2013-07" db="EMBL/GenBank/DDBJ databases">
        <authorList>
            <person name="Geib S."/>
        </authorList>
    </citation>
    <scope>NUCLEOTIDE SEQUENCE</scope>
</reference>
<dbReference type="InterPro" id="IPR018379">
    <property type="entry name" value="BEN_domain"/>
</dbReference>
<evidence type="ECO:0000313" key="8">
    <source>
        <dbReference type="EMBL" id="JAC03387.1"/>
    </source>
</evidence>
<evidence type="ECO:0000256" key="6">
    <source>
        <dbReference type="SAM" id="MobiDB-lite"/>
    </source>
</evidence>
<evidence type="ECO:0000256" key="2">
    <source>
        <dbReference type="ARBA" id="ARBA00022491"/>
    </source>
</evidence>
<dbReference type="GO" id="GO:0045666">
    <property type="term" value="P:positive regulation of neuron differentiation"/>
    <property type="evidence" value="ECO:0007669"/>
    <property type="project" value="InterPro"/>
</dbReference>
<evidence type="ECO:0000259" key="7">
    <source>
        <dbReference type="PROSITE" id="PS51457"/>
    </source>
</evidence>
<feature type="compositionally biased region" description="Polar residues" evidence="6">
    <location>
        <begin position="260"/>
        <end position="274"/>
    </location>
</feature>
<evidence type="ECO:0000256" key="1">
    <source>
        <dbReference type="ARBA" id="ARBA00004123"/>
    </source>
</evidence>
<proteinExistence type="evidence at transcript level"/>
<dbReference type="EMBL" id="GAMC01003169">
    <property type="protein sequence ID" value="JAC03387.1"/>
    <property type="molecule type" value="mRNA"/>
</dbReference>
<feature type="region of interest" description="Disordered" evidence="6">
    <location>
        <begin position="1"/>
        <end position="23"/>
    </location>
</feature>
<dbReference type="AlphaFoldDB" id="W8C877"/>
<feature type="region of interest" description="Disordered" evidence="6">
    <location>
        <begin position="132"/>
        <end position="164"/>
    </location>
</feature>
<name>W8C877_CERCA</name>
<evidence type="ECO:0000256" key="5">
    <source>
        <dbReference type="ARBA" id="ARBA00023242"/>
    </source>
</evidence>
<feature type="domain" description="BEN" evidence="7">
    <location>
        <begin position="345"/>
        <end position="440"/>
    </location>
</feature>
<feature type="region of interest" description="Disordered" evidence="6">
    <location>
        <begin position="260"/>
        <end position="299"/>
    </location>
</feature>
<dbReference type="PANTHER" id="PTHR35346">
    <property type="entry name" value="BEN DOMAIN-CONTAINING PROTEIN 6"/>
    <property type="match status" value="1"/>
</dbReference>
<dbReference type="Pfam" id="PF10523">
    <property type="entry name" value="BEN"/>
    <property type="match status" value="1"/>
</dbReference>
<protein>
    <recommendedName>
        <fullName evidence="7">BEN domain-containing protein</fullName>
    </recommendedName>
</protein>
<dbReference type="OrthoDB" id="8186171at2759"/>
<keyword evidence="2" id="KW-0678">Repressor</keyword>
<feature type="compositionally biased region" description="Polar residues" evidence="6">
    <location>
        <begin position="7"/>
        <end position="23"/>
    </location>
</feature>
<dbReference type="PROSITE" id="PS51457">
    <property type="entry name" value="BEN"/>
    <property type="match status" value="1"/>
</dbReference>
<dbReference type="PANTHER" id="PTHR35346:SF1">
    <property type="entry name" value="BEN DOMAIN-CONTAINING PROTEIN 6"/>
    <property type="match status" value="1"/>
</dbReference>
<dbReference type="GO" id="GO:0045746">
    <property type="term" value="P:negative regulation of Notch signaling pathway"/>
    <property type="evidence" value="ECO:0007669"/>
    <property type="project" value="InterPro"/>
</dbReference>
<evidence type="ECO:0000256" key="3">
    <source>
        <dbReference type="ARBA" id="ARBA00023015"/>
    </source>
</evidence>
<feature type="region of interest" description="Disordered" evidence="6">
    <location>
        <begin position="229"/>
        <end position="248"/>
    </location>
</feature>
<accession>W8C877</accession>
<dbReference type="InterPro" id="IPR037496">
    <property type="entry name" value="BEND6-like"/>
</dbReference>
<dbReference type="GO" id="GO:0005634">
    <property type="term" value="C:nucleus"/>
    <property type="evidence" value="ECO:0007669"/>
    <property type="project" value="UniProtKB-SubCell"/>
</dbReference>
<comment type="subcellular location">
    <subcellularLocation>
        <location evidence="1">Nucleus</location>
    </subcellularLocation>
</comment>
<keyword evidence="4" id="KW-0804">Transcription</keyword>
<reference evidence="8" key="2">
    <citation type="journal article" date="2014" name="BMC Genomics">
        <title>A genomic perspective to assessing quality of mass-reared SIT flies used in Mediterranean fruit fly (Ceratitis capitata) eradication in California.</title>
        <authorList>
            <person name="Calla B."/>
            <person name="Hall B."/>
            <person name="Hou S."/>
            <person name="Geib S.M."/>
        </authorList>
    </citation>
    <scope>NUCLEOTIDE SEQUENCE</scope>
</reference>
<dbReference type="GO" id="GO:0003714">
    <property type="term" value="F:transcription corepressor activity"/>
    <property type="evidence" value="ECO:0007669"/>
    <property type="project" value="InterPro"/>
</dbReference>
<keyword evidence="5" id="KW-0539">Nucleus</keyword>
<dbReference type="Gene3D" id="1.10.10.2590">
    <property type="entry name" value="BEN domain"/>
    <property type="match status" value="1"/>
</dbReference>